<protein>
    <submittedName>
        <fullName evidence="2">CinA family protein</fullName>
    </submittedName>
</protein>
<sequence length="161" mass="16444">MLDDDTLALAAKVLQTLRTRGLRVVTAESCTGGLIAAALTHFPGSSDVVSGGLVTYSNAMKESVLSVTDRTLQSEGAVSQATAIEMSMGALSMAPDAKLAVAVTGIAGPDGGTVDKPVGTVCLARQLGDGAPYVETCHFPGDRAAIRTATVRRALELLLEA</sequence>
<dbReference type="Pfam" id="PF02464">
    <property type="entry name" value="CinA"/>
    <property type="match status" value="1"/>
</dbReference>
<keyword evidence="3" id="KW-1185">Reference proteome</keyword>
<gene>
    <name evidence="2" type="ORF">LMG32879_001672</name>
</gene>
<dbReference type="EMBL" id="CATKSH010000008">
    <property type="protein sequence ID" value="CAI9120833.1"/>
    <property type="molecule type" value="Genomic_DNA"/>
</dbReference>
<dbReference type="InterPro" id="IPR008136">
    <property type="entry name" value="CinA_C"/>
</dbReference>
<name>A0AA35V6Y0_9PROT</name>
<evidence type="ECO:0000259" key="1">
    <source>
        <dbReference type="Pfam" id="PF02464"/>
    </source>
</evidence>
<dbReference type="InterPro" id="IPR036653">
    <property type="entry name" value="CinA-like_C"/>
</dbReference>
<accession>A0AA35V6Y0</accession>
<reference evidence="2" key="1">
    <citation type="submission" date="2023-03" db="EMBL/GenBank/DDBJ databases">
        <authorList>
            <person name="Cleenwerck I."/>
        </authorList>
    </citation>
    <scope>NUCLEOTIDE SEQUENCE</scope>
    <source>
        <strain evidence="2">LMG 32879</strain>
    </source>
</reference>
<feature type="domain" description="CinA C-terminal" evidence="1">
    <location>
        <begin position="8"/>
        <end position="160"/>
    </location>
</feature>
<dbReference type="SUPFAM" id="SSF142433">
    <property type="entry name" value="CinA-like"/>
    <property type="match status" value="1"/>
</dbReference>
<dbReference type="AlphaFoldDB" id="A0AA35V6Y0"/>
<dbReference type="Gene3D" id="3.90.950.20">
    <property type="entry name" value="CinA-like"/>
    <property type="match status" value="1"/>
</dbReference>
<evidence type="ECO:0000313" key="3">
    <source>
        <dbReference type="Proteomes" id="UP001176960"/>
    </source>
</evidence>
<dbReference type="RefSeq" id="WP_289841082.1">
    <property type="nucleotide sequence ID" value="NZ_CATKSH010000008.1"/>
</dbReference>
<dbReference type="Proteomes" id="UP001176960">
    <property type="component" value="Unassembled WGS sequence"/>
</dbReference>
<comment type="caution">
    <text evidence="2">The sequence shown here is derived from an EMBL/GenBank/DDBJ whole genome shotgun (WGS) entry which is preliminary data.</text>
</comment>
<dbReference type="NCBIfam" id="TIGR00199">
    <property type="entry name" value="PncC_domain"/>
    <property type="match status" value="1"/>
</dbReference>
<evidence type="ECO:0000313" key="2">
    <source>
        <dbReference type="EMBL" id="CAI9120833.1"/>
    </source>
</evidence>
<proteinExistence type="predicted"/>
<organism evidence="2 3">
    <name type="scientific">Brytella acorum</name>
    <dbReference type="NCBI Taxonomy" id="2959299"/>
    <lineage>
        <taxon>Bacteria</taxon>
        <taxon>Pseudomonadati</taxon>
        <taxon>Pseudomonadota</taxon>
        <taxon>Alphaproteobacteria</taxon>
        <taxon>Acetobacterales</taxon>
        <taxon>Acetobacteraceae</taxon>
        <taxon>Brytella</taxon>
    </lineage>
</organism>